<feature type="non-terminal residue" evidence="2">
    <location>
        <position position="1"/>
    </location>
</feature>
<gene>
    <name evidence="2" type="primary">ORF3501</name>
</gene>
<dbReference type="PANTHER" id="PTHR36474">
    <property type="entry name" value="PROTEIN LIAT1"/>
    <property type="match status" value="1"/>
</dbReference>
<dbReference type="InterPro" id="IPR038794">
    <property type="entry name" value="LIAT1"/>
</dbReference>
<reference evidence="2" key="1">
    <citation type="submission" date="2014-12" db="EMBL/GenBank/DDBJ databases">
        <title>Insight into the proteome of Arion vulgaris.</title>
        <authorList>
            <person name="Aradska J."/>
            <person name="Bulat T."/>
            <person name="Smidak R."/>
            <person name="Sarate P."/>
            <person name="Gangsoo J."/>
            <person name="Sialana F."/>
            <person name="Bilban M."/>
            <person name="Lubec G."/>
        </authorList>
    </citation>
    <scope>NUCLEOTIDE SEQUENCE</scope>
    <source>
        <tissue evidence="2">Skin</tissue>
    </source>
</reference>
<proteinExistence type="predicted"/>
<feature type="compositionally biased region" description="Polar residues" evidence="1">
    <location>
        <begin position="1"/>
        <end position="24"/>
    </location>
</feature>
<dbReference type="PANTHER" id="PTHR36474:SF1">
    <property type="entry name" value="PROTEIN LIAT1"/>
    <property type="match status" value="1"/>
</dbReference>
<dbReference type="AlphaFoldDB" id="A0A0B6XXJ2"/>
<organism evidence="2">
    <name type="scientific">Arion vulgaris</name>
    <dbReference type="NCBI Taxonomy" id="1028688"/>
    <lineage>
        <taxon>Eukaryota</taxon>
        <taxon>Metazoa</taxon>
        <taxon>Spiralia</taxon>
        <taxon>Lophotrochozoa</taxon>
        <taxon>Mollusca</taxon>
        <taxon>Gastropoda</taxon>
        <taxon>Heterobranchia</taxon>
        <taxon>Euthyneura</taxon>
        <taxon>Panpulmonata</taxon>
        <taxon>Eupulmonata</taxon>
        <taxon>Stylommatophora</taxon>
        <taxon>Helicina</taxon>
        <taxon>Arionoidea</taxon>
        <taxon>Arionidae</taxon>
        <taxon>Arion</taxon>
    </lineage>
</organism>
<sequence length="158" mass="17838">KNNSRSRQNNTHSKQNGRKQSPNNIKDKYVLKSSPINNVMPLSVDCSSTGPLKFIGSSQFGSKSINQNKESLRWESALEDSEEEQERIRVYKINRRKRYLAAAQAKGLSWAVNCNVSSSFQLTEDIGLDSLRTGNYRTIRNLGMPQVHGMMGVTRVEC</sequence>
<dbReference type="EMBL" id="HACG01001401">
    <property type="protein sequence ID" value="CEK48266.1"/>
    <property type="molecule type" value="Transcribed_RNA"/>
</dbReference>
<name>A0A0B6XXJ2_9EUPU</name>
<protein>
    <submittedName>
        <fullName evidence="2">Uncharacterized protein</fullName>
    </submittedName>
</protein>
<feature type="region of interest" description="Disordered" evidence="1">
    <location>
        <begin position="1"/>
        <end position="26"/>
    </location>
</feature>
<evidence type="ECO:0000313" key="2">
    <source>
        <dbReference type="EMBL" id="CEK48266.1"/>
    </source>
</evidence>
<evidence type="ECO:0000256" key="1">
    <source>
        <dbReference type="SAM" id="MobiDB-lite"/>
    </source>
</evidence>
<accession>A0A0B6XXJ2</accession>